<feature type="compositionally biased region" description="Low complexity" evidence="1">
    <location>
        <begin position="69"/>
        <end position="85"/>
    </location>
</feature>
<gene>
    <name evidence="2" type="ORF">SPIL2461_LOCUS8450</name>
</gene>
<feature type="region of interest" description="Disordered" evidence="1">
    <location>
        <begin position="1"/>
        <end position="94"/>
    </location>
</feature>
<comment type="caution">
    <text evidence="2">The sequence shown here is derived from an EMBL/GenBank/DDBJ whole genome shotgun (WGS) entry which is preliminary data.</text>
</comment>
<dbReference type="Proteomes" id="UP000649617">
    <property type="component" value="Unassembled WGS sequence"/>
</dbReference>
<proteinExistence type="predicted"/>
<evidence type="ECO:0000313" key="3">
    <source>
        <dbReference type="Proteomes" id="UP000649617"/>
    </source>
</evidence>
<keyword evidence="3" id="KW-1185">Reference proteome</keyword>
<accession>A0A812PQ01</accession>
<evidence type="ECO:0000313" key="2">
    <source>
        <dbReference type="EMBL" id="CAE7355469.1"/>
    </source>
</evidence>
<name>A0A812PQ01_SYMPI</name>
<sequence length="94" mass="9268">SGAERPASANPPGQGSQEGGGLLAAGDLFISGPGEGHHQVGHLPLLAGGLHVEQEGASTPPEATRPGDRQPQQGGQPAGDPDVGPSARPLITDQ</sequence>
<protein>
    <submittedName>
        <fullName evidence="2">Uncharacterized protein</fullName>
    </submittedName>
</protein>
<feature type="non-terminal residue" evidence="2">
    <location>
        <position position="1"/>
    </location>
</feature>
<reference evidence="2" key="1">
    <citation type="submission" date="2021-02" db="EMBL/GenBank/DDBJ databases">
        <authorList>
            <person name="Dougan E. K."/>
            <person name="Rhodes N."/>
            <person name="Thang M."/>
            <person name="Chan C."/>
        </authorList>
    </citation>
    <scope>NUCLEOTIDE SEQUENCE</scope>
</reference>
<evidence type="ECO:0000256" key="1">
    <source>
        <dbReference type="SAM" id="MobiDB-lite"/>
    </source>
</evidence>
<feature type="non-terminal residue" evidence="2">
    <location>
        <position position="94"/>
    </location>
</feature>
<dbReference type="AlphaFoldDB" id="A0A812PQ01"/>
<dbReference type="EMBL" id="CAJNIZ010013891">
    <property type="protein sequence ID" value="CAE7355469.1"/>
    <property type="molecule type" value="Genomic_DNA"/>
</dbReference>
<organism evidence="2 3">
    <name type="scientific">Symbiodinium pilosum</name>
    <name type="common">Dinoflagellate</name>
    <dbReference type="NCBI Taxonomy" id="2952"/>
    <lineage>
        <taxon>Eukaryota</taxon>
        <taxon>Sar</taxon>
        <taxon>Alveolata</taxon>
        <taxon>Dinophyceae</taxon>
        <taxon>Suessiales</taxon>
        <taxon>Symbiodiniaceae</taxon>
        <taxon>Symbiodinium</taxon>
    </lineage>
</organism>